<dbReference type="AlphaFoldDB" id="F0SCZ7"/>
<gene>
    <name evidence="1" type="ordered locus">Pedsa_1186</name>
</gene>
<name>F0SCZ7_PSESL</name>
<dbReference type="InterPro" id="IPR011989">
    <property type="entry name" value="ARM-like"/>
</dbReference>
<dbReference type="eggNOG" id="COG1413">
    <property type="taxonomic scope" value="Bacteria"/>
</dbReference>
<proteinExistence type="predicted"/>
<accession>F0SCZ7</accession>
<keyword evidence="2" id="KW-1185">Reference proteome</keyword>
<dbReference type="STRING" id="762903.Pedsa_1186"/>
<dbReference type="KEGG" id="psn:Pedsa_1186"/>
<dbReference type="OrthoDB" id="938067at2"/>
<dbReference type="EMBL" id="CP002545">
    <property type="protein sequence ID" value="ADY51754.1"/>
    <property type="molecule type" value="Genomic_DNA"/>
</dbReference>
<reference evidence="1 2" key="1">
    <citation type="journal article" date="2011" name="Stand. Genomic Sci.">
        <title>Complete genome sequence of the gliding, heparinolytic Pedobacter saltans type strain (113).</title>
        <authorList>
            <person name="Liolios K."/>
            <person name="Sikorski J."/>
            <person name="Lu M."/>
            <person name="Nolan M."/>
            <person name="Lapidus A."/>
            <person name="Lucas S."/>
            <person name="Hammon N."/>
            <person name="Deshpande S."/>
            <person name="Cheng J.F."/>
            <person name="Tapia R."/>
            <person name="Han C."/>
            <person name="Goodwin L."/>
            <person name="Pitluck S."/>
            <person name="Huntemann M."/>
            <person name="Ivanova N."/>
            <person name="Pagani I."/>
            <person name="Mavromatis K."/>
            <person name="Ovchinikova G."/>
            <person name="Pati A."/>
            <person name="Chen A."/>
            <person name="Palaniappan K."/>
            <person name="Land M."/>
            <person name="Hauser L."/>
            <person name="Brambilla E.M."/>
            <person name="Kotsyurbenko O."/>
            <person name="Rohde M."/>
            <person name="Tindall B.J."/>
            <person name="Abt B."/>
            <person name="Goker M."/>
            <person name="Detter J.C."/>
            <person name="Woyke T."/>
            <person name="Bristow J."/>
            <person name="Eisen J.A."/>
            <person name="Markowitz V."/>
            <person name="Hugenholtz P."/>
            <person name="Klenk H.P."/>
            <person name="Kyrpides N.C."/>
        </authorList>
    </citation>
    <scope>NUCLEOTIDE SEQUENCE [LARGE SCALE GENOMIC DNA]</scope>
    <source>
        <strain evidence="2">ATCC 51119 / DSM 12145 / JCM 21818 / LMG 10337 / NBRC 100064 / NCIMB 13643</strain>
    </source>
</reference>
<dbReference type="SUPFAM" id="SSF48371">
    <property type="entry name" value="ARM repeat"/>
    <property type="match status" value="1"/>
</dbReference>
<protein>
    <submittedName>
        <fullName evidence="1">HEAT domain containing protein</fullName>
    </submittedName>
</protein>
<reference evidence="2" key="2">
    <citation type="submission" date="2011-02" db="EMBL/GenBank/DDBJ databases">
        <title>The complete genome of Pedobacter saltans DSM 12145.</title>
        <authorList>
            <consortium name="US DOE Joint Genome Institute (JGI-PGF)"/>
            <person name="Lucas S."/>
            <person name="Copeland A."/>
            <person name="Lapidus A."/>
            <person name="Bruce D."/>
            <person name="Goodwin L."/>
            <person name="Pitluck S."/>
            <person name="Kyrpides N."/>
            <person name="Mavromatis K."/>
            <person name="Pagani I."/>
            <person name="Ivanova N."/>
            <person name="Ovchinnikova G."/>
            <person name="Lu M."/>
            <person name="Detter J.C."/>
            <person name="Han C."/>
            <person name="Land M."/>
            <person name="Hauser L."/>
            <person name="Markowitz V."/>
            <person name="Cheng J.-F."/>
            <person name="Hugenholtz P."/>
            <person name="Woyke T."/>
            <person name="Wu D."/>
            <person name="Tindall B."/>
            <person name="Pomrenke H.G."/>
            <person name="Brambilla E."/>
            <person name="Klenk H.-P."/>
            <person name="Eisen J.A."/>
        </authorList>
    </citation>
    <scope>NUCLEOTIDE SEQUENCE [LARGE SCALE GENOMIC DNA]</scope>
    <source>
        <strain evidence="2">ATCC 51119 / DSM 12145 / JCM 21818 / LMG 10337 / NBRC 100064 / NCIMB 13643</strain>
    </source>
</reference>
<evidence type="ECO:0000313" key="2">
    <source>
        <dbReference type="Proteomes" id="UP000000310"/>
    </source>
</evidence>
<dbReference type="RefSeq" id="WP_013632253.1">
    <property type="nucleotide sequence ID" value="NC_015177.1"/>
</dbReference>
<organism evidence="1 2">
    <name type="scientific">Pseudopedobacter saltans (strain ATCC 51119 / DSM 12145 / JCM 21818 / CCUG 39354 / LMG 10337 / NBRC 100064 / NCIMB 13643)</name>
    <name type="common">Pedobacter saltans</name>
    <dbReference type="NCBI Taxonomy" id="762903"/>
    <lineage>
        <taxon>Bacteria</taxon>
        <taxon>Pseudomonadati</taxon>
        <taxon>Bacteroidota</taxon>
        <taxon>Sphingobacteriia</taxon>
        <taxon>Sphingobacteriales</taxon>
        <taxon>Sphingobacteriaceae</taxon>
        <taxon>Pseudopedobacter</taxon>
    </lineage>
</organism>
<dbReference type="InterPro" id="IPR016024">
    <property type="entry name" value="ARM-type_fold"/>
</dbReference>
<sequence length="254" mass="29722">MGFYELPKDERATLVAKIKDDILKDLANSTHLKTLQYFSDEDTYIRKSVYLAIGKIFFEQTGLQNKIIQLLDTLFKDEDFKVRQTVINTAGEIGKKQFETVQFLFDKGLFDNHHSPRNAVIGSIKKMGEINPTPVLNWAKTYLCHQDKEIRREICHGLELRGRKHPEDILPLLQELQHDKTKRVRDTLVHVIGQISYKKNCLQKVISHLKTWENKALIADALEEIIDVHHRYRDFAVMTQDQARQYIENNYSIE</sequence>
<dbReference type="Gene3D" id="1.25.10.10">
    <property type="entry name" value="Leucine-rich Repeat Variant"/>
    <property type="match status" value="1"/>
</dbReference>
<evidence type="ECO:0000313" key="1">
    <source>
        <dbReference type="EMBL" id="ADY51754.1"/>
    </source>
</evidence>
<dbReference type="HOGENOM" id="CLU_1106326_0_0_10"/>
<dbReference type="Proteomes" id="UP000000310">
    <property type="component" value="Chromosome"/>
</dbReference>